<protein>
    <submittedName>
        <fullName evidence="1">Uncharacterized protein</fullName>
    </submittedName>
</protein>
<evidence type="ECO:0000313" key="2">
    <source>
        <dbReference type="Proteomes" id="UP001165302"/>
    </source>
</evidence>
<organism evidence="1 2">
    <name type="scientific">Sphingobacterium bovistauri</name>
    <dbReference type="NCBI Taxonomy" id="2781959"/>
    <lineage>
        <taxon>Bacteria</taxon>
        <taxon>Pseudomonadati</taxon>
        <taxon>Bacteroidota</taxon>
        <taxon>Sphingobacteriia</taxon>
        <taxon>Sphingobacteriales</taxon>
        <taxon>Sphingobacteriaceae</taxon>
        <taxon>Sphingobacterium</taxon>
    </lineage>
</organism>
<dbReference type="EMBL" id="JADEYP010000046">
    <property type="protein sequence ID" value="MCA5006775.1"/>
    <property type="molecule type" value="Genomic_DNA"/>
</dbReference>
<evidence type="ECO:0000313" key="1">
    <source>
        <dbReference type="EMBL" id="MCA5006775.1"/>
    </source>
</evidence>
<comment type="caution">
    <text evidence="1">The sequence shown here is derived from an EMBL/GenBank/DDBJ whole genome shotgun (WGS) entry which is preliminary data.</text>
</comment>
<keyword evidence="2" id="KW-1185">Reference proteome</keyword>
<name>A0ABS7ZD17_9SPHI</name>
<reference evidence="1" key="1">
    <citation type="submission" date="2020-10" db="EMBL/GenBank/DDBJ databases">
        <authorList>
            <person name="Lu T."/>
            <person name="Wang Q."/>
            <person name="Han X."/>
        </authorList>
    </citation>
    <scope>NUCLEOTIDE SEQUENCE</scope>
    <source>
        <strain evidence="1">WQ 366</strain>
    </source>
</reference>
<dbReference type="RefSeq" id="WP_225555129.1">
    <property type="nucleotide sequence ID" value="NZ_JADEYP010000046.1"/>
</dbReference>
<proteinExistence type="predicted"/>
<accession>A0ABS7ZD17</accession>
<dbReference type="Proteomes" id="UP001165302">
    <property type="component" value="Unassembled WGS sequence"/>
</dbReference>
<sequence>MRKKGLKIHEFRVDGNIKPIPYRLRVPISVNTADTYYISTRENIVSPCTVQSTHLDSEGREMAWVIIHETIDGKGEKHNMYTDELGRTPEEAIEHQWNFFTR</sequence>
<gene>
    <name evidence="1" type="ORF">IPZ78_16670</name>
</gene>